<evidence type="ECO:0000256" key="1">
    <source>
        <dbReference type="SAM" id="MobiDB-lite"/>
    </source>
</evidence>
<accession>A0A1F5T8J2</accession>
<proteinExistence type="predicted"/>
<gene>
    <name evidence="2" type="ORF">A2482_01910</name>
</gene>
<evidence type="ECO:0000313" key="2">
    <source>
        <dbReference type="EMBL" id="OGF35287.1"/>
    </source>
</evidence>
<evidence type="ECO:0000313" key="3">
    <source>
        <dbReference type="Proteomes" id="UP000178656"/>
    </source>
</evidence>
<organism evidence="2 3">
    <name type="scientific">Candidatus Falkowbacteria bacterium RIFOXYC2_FULL_48_21</name>
    <dbReference type="NCBI Taxonomy" id="1798005"/>
    <lineage>
        <taxon>Bacteria</taxon>
        <taxon>Candidatus Falkowiibacteriota</taxon>
    </lineage>
</organism>
<sequence length="74" mass="8417">MTANTNFPEKPKIKSTVATIQAIFRRWGMLSDRQRRSATLRAMKDFDTQRSPAVRDSGWSGFVGGKKRDDDNVL</sequence>
<name>A0A1F5T8J2_9BACT</name>
<dbReference type="AlphaFoldDB" id="A0A1F5T8J2"/>
<feature type="region of interest" description="Disordered" evidence="1">
    <location>
        <begin position="41"/>
        <end position="74"/>
    </location>
</feature>
<dbReference type="EMBL" id="MFGM01000053">
    <property type="protein sequence ID" value="OGF35287.1"/>
    <property type="molecule type" value="Genomic_DNA"/>
</dbReference>
<protein>
    <submittedName>
        <fullName evidence="2">Uncharacterized protein</fullName>
    </submittedName>
</protein>
<reference evidence="2 3" key="1">
    <citation type="journal article" date="2016" name="Nat. Commun.">
        <title>Thousands of microbial genomes shed light on interconnected biogeochemical processes in an aquifer system.</title>
        <authorList>
            <person name="Anantharaman K."/>
            <person name="Brown C.T."/>
            <person name="Hug L.A."/>
            <person name="Sharon I."/>
            <person name="Castelle C.J."/>
            <person name="Probst A.J."/>
            <person name="Thomas B.C."/>
            <person name="Singh A."/>
            <person name="Wilkins M.J."/>
            <person name="Karaoz U."/>
            <person name="Brodie E.L."/>
            <person name="Williams K.H."/>
            <person name="Hubbard S.S."/>
            <person name="Banfield J.F."/>
        </authorList>
    </citation>
    <scope>NUCLEOTIDE SEQUENCE [LARGE SCALE GENOMIC DNA]</scope>
</reference>
<dbReference type="Proteomes" id="UP000178656">
    <property type="component" value="Unassembled WGS sequence"/>
</dbReference>
<comment type="caution">
    <text evidence="2">The sequence shown here is derived from an EMBL/GenBank/DDBJ whole genome shotgun (WGS) entry which is preliminary data.</text>
</comment>